<evidence type="ECO:0000313" key="2">
    <source>
        <dbReference type="Proteomes" id="UP000824044"/>
    </source>
</evidence>
<dbReference type="Proteomes" id="UP000824044">
    <property type="component" value="Unassembled WGS sequence"/>
</dbReference>
<name>A0A9D2DYJ4_9FIRM</name>
<gene>
    <name evidence="1" type="ORF">H9812_08160</name>
</gene>
<reference evidence="1" key="2">
    <citation type="submission" date="2021-04" db="EMBL/GenBank/DDBJ databases">
        <authorList>
            <person name="Gilroy R."/>
        </authorList>
    </citation>
    <scope>NUCLEOTIDE SEQUENCE</scope>
    <source>
        <strain evidence="1">CHK33-5263</strain>
    </source>
</reference>
<protein>
    <submittedName>
        <fullName evidence="1">Uncharacterized protein</fullName>
    </submittedName>
</protein>
<comment type="caution">
    <text evidence="1">The sequence shown here is derived from an EMBL/GenBank/DDBJ whole genome shotgun (WGS) entry which is preliminary data.</text>
</comment>
<evidence type="ECO:0000313" key="1">
    <source>
        <dbReference type="EMBL" id="HIZ25418.1"/>
    </source>
</evidence>
<proteinExistence type="predicted"/>
<dbReference type="AlphaFoldDB" id="A0A9D2DYJ4"/>
<sequence>MTIDIVDLTDEKYSDLNAVQMAMVRAAQVKKNEIVAEAEEEKASIQRELVANNFARSYVQVMANARINAAQLEAINALKEDLDYQLAYEALASEGNEMGPYQYPSNPNYNLTPSQRFLVVREYYMSVTDDPDARLQAYAGDTLARSYLGEYYATLYDLLASYC</sequence>
<organism evidence="1 2">
    <name type="scientific">Candidatus Gallimonas intestinigallinarum</name>
    <dbReference type="NCBI Taxonomy" id="2838604"/>
    <lineage>
        <taxon>Bacteria</taxon>
        <taxon>Bacillati</taxon>
        <taxon>Bacillota</taxon>
        <taxon>Clostridia</taxon>
        <taxon>Candidatus Gallimonas</taxon>
    </lineage>
</organism>
<accession>A0A9D2DYJ4</accession>
<reference evidence="1" key="1">
    <citation type="journal article" date="2021" name="PeerJ">
        <title>Extensive microbial diversity within the chicken gut microbiome revealed by metagenomics and culture.</title>
        <authorList>
            <person name="Gilroy R."/>
            <person name="Ravi A."/>
            <person name="Getino M."/>
            <person name="Pursley I."/>
            <person name="Horton D.L."/>
            <person name="Alikhan N.F."/>
            <person name="Baker D."/>
            <person name="Gharbi K."/>
            <person name="Hall N."/>
            <person name="Watson M."/>
            <person name="Adriaenssens E.M."/>
            <person name="Foster-Nyarko E."/>
            <person name="Jarju S."/>
            <person name="Secka A."/>
            <person name="Antonio M."/>
            <person name="Oren A."/>
            <person name="Chaudhuri R.R."/>
            <person name="La Ragione R."/>
            <person name="Hildebrand F."/>
            <person name="Pallen M.J."/>
        </authorList>
    </citation>
    <scope>NUCLEOTIDE SEQUENCE</scope>
    <source>
        <strain evidence="1">CHK33-5263</strain>
    </source>
</reference>
<dbReference type="EMBL" id="DXBS01000150">
    <property type="protein sequence ID" value="HIZ25418.1"/>
    <property type="molecule type" value="Genomic_DNA"/>
</dbReference>